<dbReference type="InterPro" id="IPR000831">
    <property type="entry name" value="Trp_repress"/>
</dbReference>
<comment type="caution">
    <text evidence="1">The sequence shown here is derived from an EMBL/GenBank/DDBJ whole genome shotgun (WGS) entry which is preliminary data.</text>
</comment>
<evidence type="ECO:0000313" key="2">
    <source>
        <dbReference type="Proteomes" id="UP000178603"/>
    </source>
</evidence>
<dbReference type="Pfam" id="PF01371">
    <property type="entry name" value="Trp_repressor"/>
    <property type="match status" value="1"/>
</dbReference>
<gene>
    <name evidence="1" type="ORF">A3E44_03680</name>
</gene>
<name>A0A1F8AUE9_9BACT</name>
<protein>
    <submittedName>
        <fullName evidence="1">Uncharacterized protein</fullName>
    </submittedName>
</protein>
<sequence>MQNLLTESEIRNLAQRLRIAKLILSGEKHRDIANKTQCSIATVTKVSIWLKTAGEGLDKIIDKLPEKYGYPKDLPKVPLEFQLPKLIAAGFQYSAAKLQEKPSKKLYENMQTKRIIDKNLKESYKLH</sequence>
<dbReference type="GO" id="GO:0003700">
    <property type="term" value="F:DNA-binding transcription factor activity"/>
    <property type="evidence" value="ECO:0007669"/>
    <property type="project" value="InterPro"/>
</dbReference>
<organism evidence="1 2">
    <name type="scientific">Candidatus Woesebacteria bacterium RIFCSPHIGHO2_12_FULL_41_24</name>
    <dbReference type="NCBI Taxonomy" id="1802510"/>
    <lineage>
        <taxon>Bacteria</taxon>
        <taxon>Candidatus Woeseibacteriota</taxon>
    </lineage>
</organism>
<dbReference type="InterPro" id="IPR010921">
    <property type="entry name" value="Trp_repressor/repl_initiator"/>
</dbReference>
<reference evidence="1 2" key="1">
    <citation type="journal article" date="2016" name="Nat. Commun.">
        <title>Thousands of microbial genomes shed light on interconnected biogeochemical processes in an aquifer system.</title>
        <authorList>
            <person name="Anantharaman K."/>
            <person name="Brown C.T."/>
            <person name="Hug L.A."/>
            <person name="Sharon I."/>
            <person name="Castelle C.J."/>
            <person name="Probst A.J."/>
            <person name="Thomas B.C."/>
            <person name="Singh A."/>
            <person name="Wilkins M.J."/>
            <person name="Karaoz U."/>
            <person name="Brodie E.L."/>
            <person name="Williams K.H."/>
            <person name="Hubbard S.S."/>
            <person name="Banfield J.F."/>
        </authorList>
    </citation>
    <scope>NUCLEOTIDE SEQUENCE [LARGE SCALE GENOMIC DNA]</scope>
</reference>
<dbReference type="InterPro" id="IPR038116">
    <property type="entry name" value="TrpR-like_sf"/>
</dbReference>
<evidence type="ECO:0000313" key="1">
    <source>
        <dbReference type="EMBL" id="OGM55356.1"/>
    </source>
</evidence>
<dbReference type="EMBL" id="MGGW01000004">
    <property type="protein sequence ID" value="OGM55356.1"/>
    <property type="molecule type" value="Genomic_DNA"/>
</dbReference>
<dbReference type="AlphaFoldDB" id="A0A1F8AUE9"/>
<dbReference type="Proteomes" id="UP000178603">
    <property type="component" value="Unassembled WGS sequence"/>
</dbReference>
<accession>A0A1F8AUE9</accession>
<proteinExistence type="predicted"/>
<dbReference type="Gene3D" id="1.10.1270.10">
    <property type="entry name" value="TrpR-like"/>
    <property type="match status" value="1"/>
</dbReference>
<dbReference type="GO" id="GO:0043565">
    <property type="term" value="F:sequence-specific DNA binding"/>
    <property type="evidence" value="ECO:0007669"/>
    <property type="project" value="InterPro"/>
</dbReference>
<dbReference type="SUPFAM" id="SSF48295">
    <property type="entry name" value="TrpR-like"/>
    <property type="match status" value="1"/>
</dbReference>